<name>A0A383ADP0_9ZZZZ</name>
<dbReference type="Pfam" id="PF23992">
    <property type="entry name" value="Pam3_gp32"/>
    <property type="match status" value="1"/>
</dbReference>
<organism evidence="1">
    <name type="scientific">marine metagenome</name>
    <dbReference type="NCBI Taxonomy" id="408172"/>
    <lineage>
        <taxon>unclassified sequences</taxon>
        <taxon>metagenomes</taxon>
        <taxon>ecological metagenomes</taxon>
    </lineage>
</organism>
<protein>
    <submittedName>
        <fullName evidence="1">Uncharacterized protein</fullName>
    </submittedName>
</protein>
<proteinExistence type="predicted"/>
<accession>A0A383ADP0</accession>
<gene>
    <name evidence="1" type="ORF">METZ01_LOCUS458658</name>
</gene>
<sequence length="129" mass="14815">MANLDHTEPTKELNKIVYVIQEIPGTKEGRPKINIMGAQKFGNIKVLLKEDSQMIFSPGPIIFELRRLLKEYRSTDYLLLTGDPAIIGVACSVVSDITHGKYNLLKWDRQERMYYPISINLYEKGQVDE</sequence>
<dbReference type="EMBL" id="UINC01191256">
    <property type="protein sequence ID" value="SVE05804.1"/>
    <property type="molecule type" value="Genomic_DNA"/>
</dbReference>
<reference evidence="1" key="1">
    <citation type="submission" date="2018-05" db="EMBL/GenBank/DDBJ databases">
        <authorList>
            <person name="Lanie J.A."/>
            <person name="Ng W.-L."/>
            <person name="Kazmierczak K.M."/>
            <person name="Andrzejewski T.M."/>
            <person name="Davidsen T.M."/>
            <person name="Wayne K.J."/>
            <person name="Tettelin H."/>
            <person name="Glass J.I."/>
            <person name="Rusch D."/>
            <person name="Podicherti R."/>
            <person name="Tsui H.-C.T."/>
            <person name="Winkler M.E."/>
        </authorList>
    </citation>
    <scope>NUCLEOTIDE SEQUENCE</scope>
</reference>
<dbReference type="AlphaFoldDB" id="A0A383ADP0"/>
<dbReference type="InterPro" id="IPR057116">
    <property type="entry name" value="Pam3_gp32"/>
</dbReference>
<evidence type="ECO:0000313" key="1">
    <source>
        <dbReference type="EMBL" id="SVE05804.1"/>
    </source>
</evidence>